<dbReference type="EMBL" id="SLXH01000016">
    <property type="protein sequence ID" value="TCP16704.1"/>
    <property type="molecule type" value="Genomic_DNA"/>
</dbReference>
<reference evidence="17 18" key="1">
    <citation type="submission" date="2019-03" db="EMBL/GenBank/DDBJ databases">
        <title>Genomic Encyclopedia of Type Strains, Phase IV (KMG-IV): sequencing the most valuable type-strain genomes for metagenomic binning, comparative biology and taxonomic classification.</title>
        <authorList>
            <person name="Goeker M."/>
        </authorList>
    </citation>
    <scope>NUCLEOTIDE SEQUENCE [LARGE SCALE GENOMIC DNA]</scope>
    <source>
        <strain evidence="17 18">DSM 1837</strain>
    </source>
</reference>
<name>A0A4R2N705_9BURK</name>
<evidence type="ECO:0000256" key="4">
    <source>
        <dbReference type="ARBA" id="ARBA00012564"/>
    </source>
</evidence>
<comment type="caution">
    <text evidence="17">The sequence shown here is derived from an EMBL/GenBank/DDBJ whole genome shotgun (WGS) entry which is preliminary data.</text>
</comment>
<dbReference type="Pfam" id="PF17432">
    <property type="entry name" value="DUF3458_C"/>
    <property type="match status" value="1"/>
</dbReference>
<evidence type="ECO:0000256" key="9">
    <source>
        <dbReference type="ARBA" id="ARBA00022801"/>
    </source>
</evidence>
<dbReference type="EC" id="3.4.11.2" evidence="4 12"/>
<comment type="similarity">
    <text evidence="3">Belongs to the peptidase M1 family.</text>
</comment>
<evidence type="ECO:0000259" key="15">
    <source>
        <dbReference type="Pfam" id="PF17432"/>
    </source>
</evidence>
<keyword evidence="10" id="KW-0862">Zinc</keyword>
<dbReference type="CDD" id="cd09600">
    <property type="entry name" value="M1_APN"/>
    <property type="match status" value="1"/>
</dbReference>
<dbReference type="InterPro" id="IPR014782">
    <property type="entry name" value="Peptidase_M1_dom"/>
</dbReference>
<dbReference type="SUPFAM" id="SSF63737">
    <property type="entry name" value="Leukotriene A4 hydrolase N-terminal domain"/>
    <property type="match status" value="1"/>
</dbReference>
<dbReference type="InterPro" id="IPR037144">
    <property type="entry name" value="Peptidase_M1_pepN_C_sf"/>
</dbReference>
<accession>A0A4R2N705</accession>
<evidence type="ECO:0000259" key="16">
    <source>
        <dbReference type="Pfam" id="PF17900"/>
    </source>
</evidence>
<dbReference type="FunFam" id="3.30.2010.30:FF:000002">
    <property type="entry name" value="Putative aminopeptidase N"/>
    <property type="match status" value="1"/>
</dbReference>
<dbReference type="InterPro" id="IPR042097">
    <property type="entry name" value="Aminopeptidase_N-like_N_sf"/>
</dbReference>
<dbReference type="PRINTS" id="PR00756">
    <property type="entry name" value="ALADIPTASE"/>
</dbReference>
<keyword evidence="9" id="KW-0378">Hydrolase</keyword>
<dbReference type="GO" id="GO:0008270">
    <property type="term" value="F:zinc ion binding"/>
    <property type="evidence" value="ECO:0007669"/>
    <property type="project" value="InterPro"/>
</dbReference>
<evidence type="ECO:0000256" key="6">
    <source>
        <dbReference type="ARBA" id="ARBA00022438"/>
    </source>
</evidence>
<evidence type="ECO:0000256" key="8">
    <source>
        <dbReference type="ARBA" id="ARBA00022723"/>
    </source>
</evidence>
<evidence type="ECO:0000256" key="12">
    <source>
        <dbReference type="NCBIfam" id="TIGR02414"/>
    </source>
</evidence>
<dbReference type="AlphaFoldDB" id="A0A4R2N705"/>
<dbReference type="GO" id="GO:0008237">
    <property type="term" value="F:metallopeptidase activity"/>
    <property type="evidence" value="ECO:0007669"/>
    <property type="project" value="UniProtKB-UniRule"/>
</dbReference>
<gene>
    <name evidence="17" type="ORF">EV674_1166</name>
</gene>
<dbReference type="OrthoDB" id="100605at2"/>
<keyword evidence="7" id="KW-0645">Protease</keyword>
<dbReference type="Gene3D" id="2.60.40.1840">
    <property type="match status" value="1"/>
</dbReference>
<dbReference type="Pfam" id="PF01433">
    <property type="entry name" value="Peptidase_M1"/>
    <property type="match status" value="1"/>
</dbReference>
<dbReference type="Pfam" id="PF17900">
    <property type="entry name" value="Peptidase_M1_N"/>
    <property type="match status" value="1"/>
</dbReference>
<dbReference type="GO" id="GO:0016285">
    <property type="term" value="F:alanyl aminopeptidase activity"/>
    <property type="evidence" value="ECO:0007669"/>
    <property type="project" value="UniProtKB-EC"/>
</dbReference>
<feature type="domain" description="Peptidase M1 alanyl aminopeptidase C-terminal" evidence="15">
    <location>
        <begin position="566"/>
        <end position="902"/>
    </location>
</feature>
<keyword evidence="8" id="KW-0479">Metal-binding</keyword>
<dbReference type="InterPro" id="IPR027268">
    <property type="entry name" value="Peptidase_M4/M1_CTD_sf"/>
</dbReference>
<protein>
    <recommendedName>
        <fullName evidence="5 12">Aminopeptidase N</fullName>
        <ecNumber evidence="4 12">3.4.11.2</ecNumber>
    </recommendedName>
</protein>
<dbReference type="SUPFAM" id="SSF55486">
    <property type="entry name" value="Metalloproteases ('zincins'), catalytic domain"/>
    <property type="match status" value="1"/>
</dbReference>
<dbReference type="InterPro" id="IPR038438">
    <property type="entry name" value="PepN_Ig-like_sf"/>
</dbReference>
<keyword evidence="6 17" id="KW-0031">Aminopeptidase</keyword>
<evidence type="ECO:0000259" key="13">
    <source>
        <dbReference type="Pfam" id="PF01433"/>
    </source>
</evidence>
<dbReference type="Gene3D" id="1.25.50.10">
    <property type="entry name" value="Peptidase M1, alanyl aminopeptidase, C-terminal domain"/>
    <property type="match status" value="1"/>
</dbReference>
<dbReference type="RefSeq" id="WP_119013273.1">
    <property type="nucleotide sequence ID" value="NZ_QXNC01000015.1"/>
</dbReference>
<keyword evidence="18" id="KW-1185">Reference proteome</keyword>
<dbReference type="InterPro" id="IPR035414">
    <property type="entry name" value="Peptidase_M1_pepN_Ig-like"/>
</dbReference>
<evidence type="ECO:0000313" key="18">
    <source>
        <dbReference type="Proteomes" id="UP000295182"/>
    </source>
</evidence>
<dbReference type="Gene3D" id="2.60.40.1730">
    <property type="entry name" value="tricorn interacting facor f3 domain"/>
    <property type="match status" value="1"/>
</dbReference>
<proteinExistence type="inferred from homology"/>
<dbReference type="Gene3D" id="1.10.390.10">
    <property type="entry name" value="Neutral Protease Domain 2"/>
    <property type="match status" value="1"/>
</dbReference>
<dbReference type="PANTHER" id="PTHR46322:SF1">
    <property type="entry name" value="PUROMYCIN-SENSITIVE AMINOPEPTIDASE"/>
    <property type="match status" value="1"/>
</dbReference>
<dbReference type="InterPro" id="IPR024601">
    <property type="entry name" value="Peptidase_M1_pepN_C"/>
</dbReference>
<evidence type="ECO:0000256" key="11">
    <source>
        <dbReference type="ARBA" id="ARBA00023049"/>
    </source>
</evidence>
<dbReference type="PANTHER" id="PTHR46322">
    <property type="entry name" value="PUROMYCIN-SENSITIVE AMINOPEPTIDASE"/>
    <property type="match status" value="1"/>
</dbReference>
<dbReference type="Gene3D" id="3.30.2010.30">
    <property type="match status" value="1"/>
</dbReference>
<dbReference type="NCBIfam" id="TIGR02414">
    <property type="entry name" value="pepN_proteo"/>
    <property type="match status" value="1"/>
</dbReference>
<evidence type="ECO:0000256" key="1">
    <source>
        <dbReference type="ARBA" id="ARBA00000098"/>
    </source>
</evidence>
<dbReference type="GO" id="GO:0006508">
    <property type="term" value="P:proteolysis"/>
    <property type="evidence" value="ECO:0007669"/>
    <property type="project" value="UniProtKB-UniRule"/>
</dbReference>
<comment type="catalytic activity">
    <reaction evidence="1">
        <text>Release of an N-terminal amino acid, Xaa-|-Yaa- from a peptide, amide or arylamide. Xaa is preferably Ala, but may be most amino acids including Pro (slow action). When a terminal hydrophobic residue is followed by a prolyl residue, the two may be released as an intact Xaa-Pro dipeptide.</text>
        <dbReference type="EC" id="3.4.11.2"/>
    </reaction>
</comment>
<evidence type="ECO:0000256" key="5">
    <source>
        <dbReference type="ARBA" id="ARBA00015611"/>
    </source>
</evidence>
<evidence type="ECO:0000256" key="3">
    <source>
        <dbReference type="ARBA" id="ARBA00010136"/>
    </source>
</evidence>
<dbReference type="InterPro" id="IPR012779">
    <property type="entry name" value="Peptidase_M1_pepN"/>
</dbReference>
<evidence type="ECO:0000256" key="2">
    <source>
        <dbReference type="ARBA" id="ARBA00001947"/>
    </source>
</evidence>
<sequence length="904" mass="100043">MLREGKATAVHRSDYQAPAWWIDTVELAFDLDPAKTRVLNKMRLRRNSAVPAQPLRLDGEELNLSRVLVNGAGTSFKMEGSQLVLENLPEGEEAFDLEIFTTCAPDKNTQLMGLYVSQGTFFTQCEAEGFRRITYFLDRPDVMATYTVVLRADKAQFPVLLSNGNLVEQGDLDGGRHFAKWHDPHKKPSYLFALVAGKLVARQQRITSRAGTDHLLEVYVRPGDLGKTEHAMRSLMASVAWDEARFGLPLDLERFMIVATSDFNMGAMENKGLNIFNTKYVLASEATATDVDFANIESVVGHEYFHNWTGNRVTCRDWFQLSLKEGLTVFRDQEFSMDLAGSPSARAVKRIEDVRVLRTAQFPEDAGPMAHPVRPDSYVEINNFYTVTIYEKGAEVVRMMHNLVGRDGFARGMKLYFERHDGQAVTCDDFAGAIADANPDSDLARLLPQFKHWYSQAGTPRVRATGQYDAAARTYTLTLAQSCAPTPGQATKEPFVIPVELGLLAQDGSALPLQWPGEDTPGAASRTVVLSESSVQLTFVNVDEAPVPSLLRGFSAPVVLDVDYTDAELLTLLAHDSDAFNRWEAGQRLALRIAINTIADSAIQTGATGQIDQQILPDSFVQAMRAVLRHPQLDAAFKELALALPSETYIAEQLEVVDPQRIHAVREAMRLQLATALQADWQWAYEQHQHSGAYRPDAASAGRRALAGMALHMLCLAAQHTGDAVWPGKALQRFKDAGNMTDRFNALNALVGSGHALAAPALARFHAQFKDEPLVLDKWFALQAGACDRGGQVLAQVKQLMNHPDFSLKNPNRARSVIFSYCNANPGAFHRADAAGYVFWSERVIELDAINPQVAARLARALDRWKKLAEPWRSGAREAIARVAARPDLSNDVREVVTRALADE</sequence>
<evidence type="ECO:0000256" key="10">
    <source>
        <dbReference type="ARBA" id="ARBA00022833"/>
    </source>
</evidence>
<feature type="domain" description="Peptidase M1 alanyl aminopeptidase Ig-like fold" evidence="14">
    <location>
        <begin position="458"/>
        <end position="562"/>
    </location>
</feature>
<feature type="domain" description="Aminopeptidase N-like N-terminal" evidence="16">
    <location>
        <begin position="85"/>
        <end position="191"/>
    </location>
</feature>
<comment type="cofactor">
    <cofactor evidence="2">
        <name>Zn(2+)</name>
        <dbReference type="ChEBI" id="CHEBI:29105"/>
    </cofactor>
</comment>
<dbReference type="FunFam" id="2.60.40.1840:FF:000001">
    <property type="entry name" value="Aminopeptidase N"/>
    <property type="match status" value="1"/>
</dbReference>
<evidence type="ECO:0000256" key="7">
    <source>
        <dbReference type="ARBA" id="ARBA00022670"/>
    </source>
</evidence>
<dbReference type="Proteomes" id="UP000295182">
    <property type="component" value="Unassembled WGS sequence"/>
</dbReference>
<evidence type="ECO:0000259" key="14">
    <source>
        <dbReference type="Pfam" id="PF11940"/>
    </source>
</evidence>
<dbReference type="Pfam" id="PF11940">
    <property type="entry name" value="DUF3458"/>
    <property type="match status" value="1"/>
</dbReference>
<organism evidence="17 18">
    <name type="scientific">Simplicispira metamorpha</name>
    <dbReference type="NCBI Taxonomy" id="80881"/>
    <lineage>
        <taxon>Bacteria</taxon>
        <taxon>Pseudomonadati</taxon>
        <taxon>Pseudomonadota</taxon>
        <taxon>Betaproteobacteria</taxon>
        <taxon>Burkholderiales</taxon>
        <taxon>Comamonadaceae</taxon>
        <taxon>Simplicispira</taxon>
    </lineage>
</organism>
<evidence type="ECO:0000313" key="17">
    <source>
        <dbReference type="EMBL" id="TCP16704.1"/>
    </source>
</evidence>
<keyword evidence="11" id="KW-0482">Metalloprotease</keyword>
<feature type="domain" description="Peptidase M1 membrane alanine aminopeptidase" evidence="13">
    <location>
        <begin position="232"/>
        <end position="446"/>
    </location>
</feature>
<dbReference type="InterPro" id="IPR001930">
    <property type="entry name" value="Peptidase_M1"/>
</dbReference>
<dbReference type="InterPro" id="IPR045357">
    <property type="entry name" value="Aminopeptidase_N-like_N"/>
</dbReference>